<evidence type="ECO:0000313" key="2">
    <source>
        <dbReference type="EMBL" id="RWR94589.1"/>
    </source>
</evidence>
<sequence length="196" mass="22008">MGIHLPGMIQAKEILRLSLARSRFIPCPGVPKGHFAVYVGENQTRFVIPISYLKHPSFQGLLSRAEEEFGFDHQMGGLTIPCHEDTFITLTSQLSLLKIMGIRLPGMIQAKEILRRSLARSPFIPAPDVPKGHFTIYVGKSQMRFVIPISYLKHPSFQDLLSRAEEEFGFDHQMGGLTIPCHEDTFITLTSLLNCS</sequence>
<dbReference type="Pfam" id="PF02519">
    <property type="entry name" value="Auxin_inducible"/>
    <property type="match status" value="2"/>
</dbReference>
<comment type="caution">
    <text evidence="2">The sequence shown here is derived from an EMBL/GenBank/DDBJ whole genome shotgun (WGS) entry which is preliminary data.</text>
</comment>
<dbReference type="Proteomes" id="UP000283530">
    <property type="component" value="Unassembled WGS sequence"/>
</dbReference>
<dbReference type="GO" id="GO:0009733">
    <property type="term" value="P:response to auxin"/>
    <property type="evidence" value="ECO:0007669"/>
    <property type="project" value="InterPro"/>
</dbReference>
<dbReference type="InterPro" id="IPR003676">
    <property type="entry name" value="SAUR_fam"/>
</dbReference>
<protein>
    <submittedName>
        <fullName evidence="2">Auxin responsive SAUR protein</fullName>
    </submittedName>
</protein>
<dbReference type="PANTHER" id="PTHR31929">
    <property type="entry name" value="SAUR-LIKE AUXIN-RESPONSIVE PROTEIN FAMILY-RELATED"/>
    <property type="match status" value="1"/>
</dbReference>
<evidence type="ECO:0000256" key="1">
    <source>
        <dbReference type="ARBA" id="ARBA00006974"/>
    </source>
</evidence>
<accession>A0A443PV06</accession>
<keyword evidence="3" id="KW-1185">Reference proteome</keyword>
<dbReference type="OrthoDB" id="625231at2759"/>
<dbReference type="EMBL" id="QPKB01000011">
    <property type="protein sequence ID" value="RWR94589.1"/>
    <property type="molecule type" value="Genomic_DNA"/>
</dbReference>
<proteinExistence type="inferred from homology"/>
<dbReference type="AlphaFoldDB" id="A0A443PV06"/>
<name>A0A443PV06_9MAGN</name>
<evidence type="ECO:0000313" key="3">
    <source>
        <dbReference type="Proteomes" id="UP000283530"/>
    </source>
</evidence>
<comment type="similarity">
    <text evidence="1">Belongs to the ARG7 family.</text>
</comment>
<gene>
    <name evidence="2" type="ORF">CKAN_02388900</name>
</gene>
<organism evidence="2 3">
    <name type="scientific">Cinnamomum micranthum f. kanehirae</name>
    <dbReference type="NCBI Taxonomy" id="337451"/>
    <lineage>
        <taxon>Eukaryota</taxon>
        <taxon>Viridiplantae</taxon>
        <taxon>Streptophyta</taxon>
        <taxon>Embryophyta</taxon>
        <taxon>Tracheophyta</taxon>
        <taxon>Spermatophyta</taxon>
        <taxon>Magnoliopsida</taxon>
        <taxon>Magnoliidae</taxon>
        <taxon>Laurales</taxon>
        <taxon>Lauraceae</taxon>
        <taxon>Cinnamomum</taxon>
    </lineage>
</organism>
<reference evidence="2 3" key="1">
    <citation type="journal article" date="2019" name="Nat. Plants">
        <title>Stout camphor tree genome fills gaps in understanding of flowering plant genome evolution.</title>
        <authorList>
            <person name="Chaw S.M."/>
            <person name="Liu Y.C."/>
            <person name="Wu Y.W."/>
            <person name="Wang H.Y."/>
            <person name="Lin C.I."/>
            <person name="Wu C.S."/>
            <person name="Ke H.M."/>
            <person name="Chang L.Y."/>
            <person name="Hsu C.Y."/>
            <person name="Yang H.T."/>
            <person name="Sudianto E."/>
            <person name="Hsu M.H."/>
            <person name="Wu K.P."/>
            <person name="Wang L.N."/>
            <person name="Leebens-Mack J.H."/>
            <person name="Tsai I.J."/>
        </authorList>
    </citation>
    <scope>NUCLEOTIDE SEQUENCE [LARGE SCALE GENOMIC DNA]</scope>
    <source>
        <strain evidence="3">cv. Chaw 1501</strain>
        <tissue evidence="2">Young leaves</tissue>
    </source>
</reference>